<proteinExistence type="predicted"/>
<dbReference type="Gene3D" id="1.20.120.520">
    <property type="entry name" value="nmb1532 protein domain like"/>
    <property type="match status" value="1"/>
</dbReference>
<organism evidence="3 4">
    <name type="scientific">Jannaschia pagri</name>
    <dbReference type="NCBI Taxonomy" id="2829797"/>
    <lineage>
        <taxon>Bacteria</taxon>
        <taxon>Pseudomonadati</taxon>
        <taxon>Pseudomonadota</taxon>
        <taxon>Alphaproteobacteria</taxon>
        <taxon>Rhodobacterales</taxon>
        <taxon>Roseobacteraceae</taxon>
        <taxon>Jannaschia</taxon>
    </lineage>
</organism>
<dbReference type="EMBL" id="BPFH01000003">
    <property type="protein sequence ID" value="GIT95485.1"/>
    <property type="molecule type" value="Genomic_DNA"/>
</dbReference>
<evidence type="ECO:0000259" key="2">
    <source>
        <dbReference type="Pfam" id="PF01814"/>
    </source>
</evidence>
<dbReference type="Pfam" id="PF01814">
    <property type="entry name" value="Hemerythrin"/>
    <property type="match status" value="1"/>
</dbReference>
<protein>
    <recommendedName>
        <fullName evidence="2">Hemerythrin-like domain-containing protein</fullName>
    </recommendedName>
</protein>
<dbReference type="CDD" id="cd12108">
    <property type="entry name" value="Hr-like"/>
    <property type="match status" value="1"/>
</dbReference>
<feature type="compositionally biased region" description="Polar residues" evidence="1">
    <location>
        <begin position="1"/>
        <end position="10"/>
    </location>
</feature>
<dbReference type="Proteomes" id="UP000786693">
    <property type="component" value="Unassembled WGS sequence"/>
</dbReference>
<dbReference type="InterPro" id="IPR012312">
    <property type="entry name" value="Hemerythrin-like"/>
</dbReference>
<reference evidence="3 4" key="1">
    <citation type="submission" date="2021-05" db="EMBL/GenBank/DDBJ databases">
        <title>Bacteria Genome sequencing.</title>
        <authorList>
            <person name="Takabe Y."/>
            <person name="Nakajima Y."/>
            <person name="Suzuki S."/>
            <person name="Shiozaki T."/>
        </authorList>
    </citation>
    <scope>NUCLEOTIDE SEQUENCE [LARGE SCALE GENOMIC DNA]</scope>
    <source>
        <strain evidence="3 4">AI_62</strain>
    </source>
</reference>
<comment type="caution">
    <text evidence="3">The sequence shown here is derived from an EMBL/GenBank/DDBJ whole genome shotgun (WGS) entry which is preliminary data.</text>
</comment>
<keyword evidence="4" id="KW-1185">Reference proteome</keyword>
<accession>A0ABQ4NM40</accession>
<feature type="domain" description="Hemerythrin-like" evidence="2">
    <location>
        <begin position="36"/>
        <end position="170"/>
    </location>
</feature>
<dbReference type="RefSeq" id="WP_220748973.1">
    <property type="nucleotide sequence ID" value="NZ_BPFH01000003.1"/>
</dbReference>
<evidence type="ECO:0000256" key="1">
    <source>
        <dbReference type="SAM" id="MobiDB-lite"/>
    </source>
</evidence>
<evidence type="ECO:0000313" key="3">
    <source>
        <dbReference type="EMBL" id="GIT95485.1"/>
    </source>
</evidence>
<name>A0ABQ4NM40_9RHOB</name>
<evidence type="ECO:0000313" key="4">
    <source>
        <dbReference type="Proteomes" id="UP000786693"/>
    </source>
</evidence>
<sequence>MVHNGTNSRFPSVRLPDDGPISPEAWSQRPAFGDLTRFWLSRHQMFRDLMSDLRARLRACEGGDLDPTDPDTALHRDGRFLCQEMLGHHGVEDSVYFPRLIVLQPSIAPWIERLHSDHQDIGCSLDRLSQSLSQVRDGARAVALVSSRLTAVMELKLRHMQAEEETVVPVILTLGEDQLR</sequence>
<gene>
    <name evidence="3" type="ORF">JANAI62_21080</name>
</gene>
<feature type="region of interest" description="Disordered" evidence="1">
    <location>
        <begin position="1"/>
        <end position="26"/>
    </location>
</feature>